<dbReference type="InterPro" id="IPR057150">
    <property type="entry name" value="DUF7828"/>
</dbReference>
<dbReference type="EMBL" id="CALSBS010000003">
    <property type="protein sequence ID" value="CAH6636234.1"/>
    <property type="molecule type" value="Genomic_DNA"/>
</dbReference>
<sequence>MLMMSCHLALNSKGAMSRSRDAISESADGWRCTSCGCRLVLHPGDDDTPPWFEHDQTSADASALAYCQYRQHRDGLPGERFRVMLYSVHGQDIRMATESWYCVWCGCHYEGEKHCAVCNTGIYSIEDTVGQGDIHPIEDPAQCPPADLGGY</sequence>
<dbReference type="RefSeq" id="WP_253897194.1">
    <property type="nucleotide sequence ID" value="NZ_CALSBS010000003.1"/>
</dbReference>
<proteinExistence type="predicted"/>
<accession>A0ABN8T7B7</accession>
<feature type="domain" description="DUF3279" evidence="1">
    <location>
        <begin position="96"/>
        <end position="126"/>
    </location>
</feature>
<organism evidence="3 4">
    <name type="scientific">Pseudocitrobacter vendiensis</name>
    <dbReference type="NCBI Taxonomy" id="2488306"/>
    <lineage>
        <taxon>Bacteria</taxon>
        <taxon>Pseudomonadati</taxon>
        <taxon>Pseudomonadota</taxon>
        <taxon>Gammaproteobacteria</taxon>
        <taxon>Enterobacterales</taxon>
        <taxon>Enterobacteriaceae</taxon>
        <taxon>Pseudocitrobacter</taxon>
    </lineage>
</organism>
<gene>
    <name evidence="3" type="ORF">FBBNIHIM_05320</name>
</gene>
<dbReference type="Proteomes" id="UP001152651">
    <property type="component" value="Unassembled WGS sequence"/>
</dbReference>
<protein>
    <submittedName>
        <fullName evidence="3">Uncharacterized protein</fullName>
    </submittedName>
</protein>
<dbReference type="InterPro" id="IPR021696">
    <property type="entry name" value="DUF3279"/>
</dbReference>
<evidence type="ECO:0000259" key="2">
    <source>
        <dbReference type="Pfam" id="PF25165"/>
    </source>
</evidence>
<dbReference type="Pfam" id="PF25165">
    <property type="entry name" value="DUF7828"/>
    <property type="match status" value="1"/>
</dbReference>
<feature type="domain" description="DUF7828" evidence="2">
    <location>
        <begin position="3"/>
        <end position="72"/>
    </location>
</feature>
<reference evidence="3" key="1">
    <citation type="submission" date="2022-05" db="EMBL/GenBank/DDBJ databases">
        <authorList>
            <person name="Blom J."/>
        </authorList>
    </citation>
    <scope>NUCLEOTIDE SEQUENCE</scope>
    <source>
        <strain evidence="3">Type strain: CPO20170097</strain>
    </source>
</reference>
<keyword evidence="4" id="KW-1185">Reference proteome</keyword>
<comment type="caution">
    <text evidence="3">The sequence shown here is derived from an EMBL/GenBank/DDBJ whole genome shotgun (WGS) entry which is preliminary data.</text>
</comment>
<evidence type="ECO:0000313" key="4">
    <source>
        <dbReference type="Proteomes" id="UP001152651"/>
    </source>
</evidence>
<dbReference type="Pfam" id="PF11682">
    <property type="entry name" value="Zn_ribbon_11"/>
    <property type="match status" value="1"/>
</dbReference>
<name>A0ABN8T7B7_9ENTR</name>
<evidence type="ECO:0000313" key="3">
    <source>
        <dbReference type="EMBL" id="CAH6636234.1"/>
    </source>
</evidence>
<evidence type="ECO:0000259" key="1">
    <source>
        <dbReference type="Pfam" id="PF11682"/>
    </source>
</evidence>